<dbReference type="EMBL" id="JANBPU010000013">
    <property type="protein sequence ID" value="KAJ1920486.1"/>
    <property type="molecule type" value="Genomic_DNA"/>
</dbReference>
<keyword evidence="9" id="KW-1185">Reference proteome</keyword>
<evidence type="ECO:0000256" key="1">
    <source>
        <dbReference type="ARBA" id="ARBA00022618"/>
    </source>
</evidence>
<feature type="domain" description="Cyclin-like" evidence="6">
    <location>
        <begin position="398"/>
        <end position="482"/>
    </location>
</feature>
<dbReference type="PANTHER" id="PTHR10177">
    <property type="entry name" value="CYCLINS"/>
    <property type="match status" value="1"/>
</dbReference>
<evidence type="ECO:0000259" key="7">
    <source>
        <dbReference type="SMART" id="SM01332"/>
    </source>
</evidence>
<evidence type="ECO:0000256" key="5">
    <source>
        <dbReference type="SAM" id="MobiDB-lite"/>
    </source>
</evidence>
<comment type="caution">
    <text evidence="8">The sequence shown here is derived from an EMBL/GenBank/DDBJ whole genome shotgun (WGS) entry which is preliminary data.</text>
</comment>
<gene>
    <name evidence="8" type="primary">CLB4</name>
    <name evidence="8" type="ORF">H4219_001323</name>
</gene>
<dbReference type="AlphaFoldDB" id="A0A9W8A1E4"/>
<keyword evidence="1" id="KW-0132">Cell division</keyword>
<dbReference type="PROSITE" id="PS00292">
    <property type="entry name" value="CYCLINS"/>
    <property type="match status" value="1"/>
</dbReference>
<accession>A0A9W8A1E4</accession>
<proteinExistence type="inferred from homology"/>
<organism evidence="8 9">
    <name type="scientific">Mycoemilia scoparia</name>
    <dbReference type="NCBI Taxonomy" id="417184"/>
    <lineage>
        <taxon>Eukaryota</taxon>
        <taxon>Fungi</taxon>
        <taxon>Fungi incertae sedis</taxon>
        <taxon>Zoopagomycota</taxon>
        <taxon>Kickxellomycotina</taxon>
        <taxon>Kickxellomycetes</taxon>
        <taxon>Kickxellales</taxon>
        <taxon>Kickxellaceae</taxon>
        <taxon>Mycoemilia</taxon>
    </lineage>
</organism>
<dbReference type="FunFam" id="1.10.472.10:FF:000001">
    <property type="entry name" value="G2/mitotic-specific cyclin"/>
    <property type="match status" value="1"/>
</dbReference>
<evidence type="ECO:0000256" key="3">
    <source>
        <dbReference type="ARBA" id="ARBA00023306"/>
    </source>
</evidence>
<evidence type="ECO:0000313" key="8">
    <source>
        <dbReference type="EMBL" id="KAJ1920486.1"/>
    </source>
</evidence>
<sequence>MFQSNTSLSTRSRIPVRKVNGGIHNDENHVTANQKTRMAIKDVDGLKPMGRTRSGTALSAKNSTGLSAVAKPLATKTVVARNRKALGDVSNMKVRDQVAKLNKASSKIAKPMRVPLAKSESSDALASRFNSKPSVAGANPSNTMTARLRPQTQGASATQGSTISKSRPNSVMLGSRRIARPSTTFTNRRNRSASTGPTPAPQAQTKRDSKASSTVASRRAEPQEIDDIATGHHPSSDTCYAAMDVENDIGIDSEDAENDSFFDELDDEDAQTVISSSSEEESKVNESALGQTRSLKHGRSESTIHFDEPSALRFKGVPEDIRDYALAHTGLMGETPITYEEIEAFESNVDVNDPCMVTDLTDDIFGYLREMEEKFKPDGDYMERQPELEWSMRNILVEWLVQIHNRFHLLPETLYLTVNIVDRFLSNKIVLVQKLQLVGAVAFLIASKYEETMVPSINDIIFMVDKAYDQQEIMRAERFLLRELNFDLGWPGPMSFLRRISKADNYDSQTRTLAKYIMEVTLCDERFISIPCSKTAAVAHYLSHRFLSRGPWTRAHAFYSGYFESELMPEAKILVELLMNPNGHRAVFEKYTNRSFMRASEFVHQYFQRYGPDSVLQPTHGDLDPSQEDIEL</sequence>
<name>A0A9W8A1E4_9FUNG</name>
<dbReference type="Pfam" id="PF02984">
    <property type="entry name" value="Cyclin_C"/>
    <property type="match status" value="1"/>
</dbReference>
<dbReference type="InterPro" id="IPR039361">
    <property type="entry name" value="Cyclin"/>
</dbReference>
<feature type="region of interest" description="Disordered" evidence="5">
    <location>
        <begin position="269"/>
        <end position="302"/>
    </location>
</feature>
<reference evidence="8" key="1">
    <citation type="submission" date="2022-07" db="EMBL/GenBank/DDBJ databases">
        <title>Phylogenomic reconstructions and comparative analyses of Kickxellomycotina fungi.</title>
        <authorList>
            <person name="Reynolds N.K."/>
            <person name="Stajich J.E."/>
            <person name="Barry K."/>
            <person name="Grigoriev I.V."/>
            <person name="Crous P."/>
            <person name="Smith M.E."/>
        </authorList>
    </citation>
    <scope>NUCLEOTIDE SEQUENCE</scope>
    <source>
        <strain evidence="8">NBRC 100468</strain>
    </source>
</reference>
<dbReference type="GO" id="GO:0051301">
    <property type="term" value="P:cell division"/>
    <property type="evidence" value="ECO:0007669"/>
    <property type="project" value="UniProtKB-KW"/>
</dbReference>
<dbReference type="SUPFAM" id="SSF47954">
    <property type="entry name" value="Cyclin-like"/>
    <property type="match status" value="2"/>
</dbReference>
<feature type="domain" description="Cyclin C-terminal" evidence="7">
    <location>
        <begin position="491"/>
        <end position="605"/>
    </location>
</feature>
<dbReference type="InterPro" id="IPR006671">
    <property type="entry name" value="Cyclin_N"/>
</dbReference>
<keyword evidence="2 4" id="KW-0195">Cyclin</keyword>
<dbReference type="CDD" id="cd20512">
    <property type="entry name" value="CYCLIN_CLBs_yeast_rpt2"/>
    <property type="match status" value="1"/>
</dbReference>
<dbReference type="InterPro" id="IPR004367">
    <property type="entry name" value="Cyclin_C-dom"/>
</dbReference>
<dbReference type="InterPro" id="IPR013763">
    <property type="entry name" value="Cyclin-like_dom"/>
</dbReference>
<feature type="region of interest" description="Disordered" evidence="5">
    <location>
        <begin position="112"/>
        <end position="238"/>
    </location>
</feature>
<evidence type="ECO:0000256" key="4">
    <source>
        <dbReference type="RuleBase" id="RU000383"/>
    </source>
</evidence>
<evidence type="ECO:0000256" key="2">
    <source>
        <dbReference type="ARBA" id="ARBA00023127"/>
    </source>
</evidence>
<protein>
    <submittedName>
        <fullName evidence="8">B-type cyclin</fullName>
    </submittedName>
</protein>
<dbReference type="Pfam" id="PF00134">
    <property type="entry name" value="Cyclin_N"/>
    <property type="match status" value="1"/>
</dbReference>
<feature type="compositionally biased region" description="Polar residues" evidence="5">
    <location>
        <begin position="181"/>
        <end position="204"/>
    </location>
</feature>
<comment type="similarity">
    <text evidence="4">Belongs to the cyclin family.</text>
</comment>
<keyword evidence="3" id="KW-0131">Cell cycle</keyword>
<dbReference type="SMART" id="SM00385">
    <property type="entry name" value="CYCLIN"/>
    <property type="match status" value="2"/>
</dbReference>
<evidence type="ECO:0000313" key="9">
    <source>
        <dbReference type="Proteomes" id="UP001150538"/>
    </source>
</evidence>
<evidence type="ECO:0000259" key="6">
    <source>
        <dbReference type="SMART" id="SM00385"/>
    </source>
</evidence>
<dbReference type="InterPro" id="IPR048258">
    <property type="entry name" value="Cyclins_cyclin-box"/>
</dbReference>
<dbReference type="Proteomes" id="UP001150538">
    <property type="component" value="Unassembled WGS sequence"/>
</dbReference>
<dbReference type="Gene3D" id="1.10.472.10">
    <property type="entry name" value="Cyclin-like"/>
    <property type="match status" value="2"/>
</dbReference>
<dbReference type="SMART" id="SM01332">
    <property type="entry name" value="Cyclin_C"/>
    <property type="match status" value="1"/>
</dbReference>
<dbReference type="InterPro" id="IPR036915">
    <property type="entry name" value="Cyclin-like_sf"/>
</dbReference>
<feature type="domain" description="Cyclin-like" evidence="6">
    <location>
        <begin position="495"/>
        <end position="576"/>
    </location>
</feature>
<dbReference type="OrthoDB" id="5590282at2759"/>
<feature type="compositionally biased region" description="Polar residues" evidence="5">
    <location>
        <begin position="122"/>
        <end position="169"/>
    </location>
</feature>